<feature type="domain" description="IspG TIM-barrel" evidence="9">
    <location>
        <begin position="17"/>
        <end position="286"/>
    </location>
</feature>
<feature type="binding site" evidence="8">
    <location>
        <position position="633"/>
    </location>
    <ligand>
        <name>[4Fe-4S] cluster</name>
        <dbReference type="ChEBI" id="CHEBI:49883"/>
    </ligand>
</feature>
<organism evidence="11 12">
    <name type="scientific">Leptospira noumeaensis</name>
    <dbReference type="NCBI Taxonomy" id="2484964"/>
    <lineage>
        <taxon>Bacteria</taxon>
        <taxon>Pseudomonadati</taxon>
        <taxon>Spirochaetota</taxon>
        <taxon>Spirochaetia</taxon>
        <taxon>Leptospirales</taxon>
        <taxon>Leptospiraceae</taxon>
        <taxon>Leptospira</taxon>
    </lineage>
</organism>
<feature type="binding site" evidence="8">
    <location>
        <position position="595"/>
    </location>
    <ligand>
        <name>[4Fe-4S] cluster</name>
        <dbReference type="ChEBI" id="CHEBI:49883"/>
    </ligand>
</feature>
<evidence type="ECO:0000256" key="4">
    <source>
        <dbReference type="ARBA" id="ARBA00023004"/>
    </source>
</evidence>
<dbReference type="SUPFAM" id="SSF56014">
    <property type="entry name" value="Nitrite and sulphite reductase 4Fe-4S domain-like"/>
    <property type="match status" value="1"/>
</dbReference>
<evidence type="ECO:0000256" key="2">
    <source>
        <dbReference type="ARBA" id="ARBA00022723"/>
    </source>
</evidence>
<keyword evidence="6 8" id="KW-0414">Isoprene biosynthesis</keyword>
<dbReference type="InterPro" id="IPR058579">
    <property type="entry name" value="IspG_C"/>
</dbReference>
<dbReference type="GO" id="GO:0005506">
    <property type="term" value="F:iron ion binding"/>
    <property type="evidence" value="ECO:0007669"/>
    <property type="project" value="InterPro"/>
</dbReference>
<evidence type="ECO:0000256" key="6">
    <source>
        <dbReference type="ARBA" id="ARBA00023229"/>
    </source>
</evidence>
<dbReference type="GO" id="GO:0051539">
    <property type="term" value="F:4 iron, 4 sulfur cluster binding"/>
    <property type="evidence" value="ECO:0007669"/>
    <property type="project" value="UniProtKB-UniRule"/>
</dbReference>
<dbReference type="PIRSF" id="PIRSF037336">
    <property type="entry name" value="IspG_like"/>
    <property type="match status" value="1"/>
</dbReference>
<evidence type="ECO:0000256" key="5">
    <source>
        <dbReference type="ARBA" id="ARBA00023014"/>
    </source>
</evidence>
<evidence type="ECO:0000256" key="7">
    <source>
        <dbReference type="ARBA" id="ARBA00051119"/>
    </source>
</evidence>
<keyword evidence="3 8" id="KW-0560">Oxidoreductase</keyword>
<dbReference type="Proteomes" id="UP000298009">
    <property type="component" value="Unassembled WGS sequence"/>
</dbReference>
<keyword evidence="2 8" id="KW-0479">Metal-binding</keyword>
<dbReference type="InterPro" id="IPR058578">
    <property type="entry name" value="IspG_TIM"/>
</dbReference>
<dbReference type="InterPro" id="IPR004588">
    <property type="entry name" value="IspG_bac-typ"/>
</dbReference>
<dbReference type="NCBIfam" id="TIGR00612">
    <property type="entry name" value="ispG_gcpE"/>
    <property type="match status" value="1"/>
</dbReference>
<reference evidence="11" key="1">
    <citation type="journal article" date="2019" name="PLoS Negl. Trop. Dis.">
        <title>Revisiting the worldwide diversity of Leptospira species in the environment.</title>
        <authorList>
            <person name="Vincent A.T."/>
            <person name="Schiettekatte O."/>
            <person name="Bourhy P."/>
            <person name="Veyrier F.J."/>
            <person name="Picardeau M."/>
        </authorList>
    </citation>
    <scope>NUCLEOTIDE SEQUENCE [LARGE SCALE GENOMIC DNA]</scope>
    <source>
        <strain evidence="11">201800287</strain>
    </source>
</reference>
<keyword evidence="1 8" id="KW-0004">4Fe-4S</keyword>
<accession>A0A4R9IFU6</accession>
<dbReference type="GO" id="GO:0046429">
    <property type="term" value="F:4-hydroxy-3-methylbut-2-en-1-yl diphosphate synthase activity (ferredoxin)"/>
    <property type="evidence" value="ECO:0007669"/>
    <property type="project" value="UniProtKB-UniRule"/>
</dbReference>
<dbReference type="HAMAP" id="MF_00159">
    <property type="entry name" value="IspG"/>
    <property type="match status" value="1"/>
</dbReference>
<name>A0A4R9IFU6_9LEPT</name>
<proteinExistence type="inferred from homology"/>
<dbReference type="PANTHER" id="PTHR30454">
    <property type="entry name" value="4-HYDROXY-3-METHYLBUT-2-EN-1-YL DIPHOSPHATE SYNTHASE"/>
    <property type="match status" value="1"/>
</dbReference>
<comment type="pathway">
    <text evidence="8">Isoprenoid biosynthesis; isopentenyl diphosphate biosynthesis via DXP pathway; isopentenyl diphosphate from 1-deoxy-D-xylulose 5-phosphate: step 5/6.</text>
</comment>
<comment type="similarity">
    <text evidence="8">Belongs to the IspG family.</text>
</comment>
<dbReference type="PANTHER" id="PTHR30454:SF0">
    <property type="entry name" value="4-HYDROXY-3-METHYLBUT-2-EN-1-YL DIPHOSPHATE SYNTHASE (FERREDOXIN), CHLOROPLASTIC"/>
    <property type="match status" value="1"/>
</dbReference>
<evidence type="ECO:0000256" key="1">
    <source>
        <dbReference type="ARBA" id="ARBA00022485"/>
    </source>
</evidence>
<dbReference type="Gene3D" id="3.30.413.10">
    <property type="entry name" value="Sulfite Reductase Hemoprotein, domain 1"/>
    <property type="match status" value="1"/>
</dbReference>
<keyword evidence="5 8" id="KW-0411">Iron-sulfur</keyword>
<dbReference type="GO" id="GO:0019288">
    <property type="term" value="P:isopentenyl diphosphate biosynthetic process, methylerythritol 4-phosphate pathway"/>
    <property type="evidence" value="ECO:0007669"/>
    <property type="project" value="UniProtKB-UniRule"/>
</dbReference>
<comment type="catalytic activity">
    <reaction evidence="7">
        <text>(2E)-4-hydroxy-3-methylbut-2-enyl diphosphate + 2 oxidized [2Fe-2S]-[ferredoxin] + H2O = 2-C-methyl-D-erythritol 2,4-cyclic diphosphate + 2 reduced [2Fe-2S]-[ferredoxin] + H(+)</text>
        <dbReference type="Rhea" id="RHEA:26119"/>
        <dbReference type="Rhea" id="RHEA-COMP:10000"/>
        <dbReference type="Rhea" id="RHEA-COMP:10001"/>
        <dbReference type="ChEBI" id="CHEBI:15377"/>
        <dbReference type="ChEBI" id="CHEBI:15378"/>
        <dbReference type="ChEBI" id="CHEBI:33737"/>
        <dbReference type="ChEBI" id="CHEBI:33738"/>
        <dbReference type="ChEBI" id="CHEBI:58483"/>
        <dbReference type="ChEBI" id="CHEBI:128753"/>
        <dbReference type="EC" id="1.17.7.1"/>
    </reaction>
</comment>
<dbReference type="Pfam" id="PF04551">
    <property type="entry name" value="GcpE"/>
    <property type="match status" value="1"/>
</dbReference>
<dbReference type="AlphaFoldDB" id="A0A4R9IFU6"/>
<dbReference type="InterPro" id="IPR011005">
    <property type="entry name" value="Dihydropteroate_synth-like_sf"/>
</dbReference>
<feature type="domain" description="IspG C-terminal" evidence="10">
    <location>
        <begin position="588"/>
        <end position="676"/>
    </location>
</feature>
<evidence type="ECO:0000259" key="9">
    <source>
        <dbReference type="Pfam" id="PF04551"/>
    </source>
</evidence>
<dbReference type="RefSeq" id="WP_135600686.1">
    <property type="nucleotide sequence ID" value="NZ_RQFK01000011.1"/>
</dbReference>
<dbReference type="InterPro" id="IPR045854">
    <property type="entry name" value="NO2/SO3_Rdtase_4Fe4S_sf"/>
</dbReference>
<gene>
    <name evidence="8 11" type="primary">ispG</name>
    <name evidence="11" type="ORF">EHQ24_05720</name>
</gene>
<dbReference type="FunFam" id="3.20.20.20:FF:000005">
    <property type="entry name" value="4-hydroxy-3-methylbut-2-en-1-yl diphosphate synthase (flavodoxin)"/>
    <property type="match status" value="1"/>
</dbReference>
<feature type="binding site" evidence="8">
    <location>
        <position position="626"/>
    </location>
    <ligand>
        <name>[4Fe-4S] cluster</name>
        <dbReference type="ChEBI" id="CHEBI:49883"/>
    </ligand>
</feature>
<evidence type="ECO:0000313" key="12">
    <source>
        <dbReference type="Proteomes" id="UP000298009"/>
    </source>
</evidence>
<comment type="catalytic activity">
    <reaction evidence="8">
        <text>(2E)-4-hydroxy-3-methylbut-2-enyl diphosphate + oxidized [flavodoxin] + H2O + 2 H(+) = 2-C-methyl-D-erythritol 2,4-cyclic diphosphate + reduced [flavodoxin]</text>
        <dbReference type="Rhea" id="RHEA:43604"/>
        <dbReference type="Rhea" id="RHEA-COMP:10622"/>
        <dbReference type="Rhea" id="RHEA-COMP:10623"/>
        <dbReference type="ChEBI" id="CHEBI:15377"/>
        <dbReference type="ChEBI" id="CHEBI:15378"/>
        <dbReference type="ChEBI" id="CHEBI:57618"/>
        <dbReference type="ChEBI" id="CHEBI:58210"/>
        <dbReference type="ChEBI" id="CHEBI:58483"/>
        <dbReference type="ChEBI" id="CHEBI:128753"/>
        <dbReference type="EC" id="1.17.7.3"/>
    </reaction>
</comment>
<dbReference type="OrthoDB" id="9803214at2"/>
<dbReference type="FunFam" id="3.30.413.10:FF:000006">
    <property type="entry name" value="4-hydroxy-3-methylbut-2-en-1-yl diphosphate synthase (flavodoxin)"/>
    <property type="match status" value="1"/>
</dbReference>
<feature type="binding site" evidence="8">
    <location>
        <position position="592"/>
    </location>
    <ligand>
        <name>[4Fe-4S] cluster</name>
        <dbReference type="ChEBI" id="CHEBI:49883"/>
    </ligand>
</feature>
<dbReference type="GO" id="GO:0141197">
    <property type="term" value="F:4-hydroxy-3-methylbut-2-enyl-diphosphate synthase activity (flavodoxin)"/>
    <property type="evidence" value="ECO:0007669"/>
    <property type="project" value="UniProtKB-EC"/>
</dbReference>
<dbReference type="EMBL" id="RQFK01000011">
    <property type="protein sequence ID" value="TGK87091.1"/>
    <property type="molecule type" value="Genomic_DNA"/>
</dbReference>
<sequence length="685" mass="77006">MSTKYNESPFFYKRRPTREVMVGNVGIGGKNPIRIQSMITSNTRDTEASIKQISDLEKAGSEIVRLTVPSQADADNLPNIRKRMKELGLKVPLVADIHFTPQVALKSVEWVEKVRINPGNFADKKKFEIIEYTDKDYNEELERIDEVFTPLVLRAKELGVAMRIGTNHGSLSDRIMNRFGDTPLGMVESALEFIRIAERNSYKDIVVSMKASNPQVMIQAYRMLVSRFYDLGMDYPLHLGVTEAGDGKDGRIKSAIGIGSLLEDGLGDTIRVSLTEDAIYEIPVAKELVRKYNESFLKELAVSPSSANLTSASDASVSQNRETIYTEFRDPFQYSRFYSKELSLGETKLGDTSPVRIEISFPFFGSESAEEVLNLIQRETKSGRIPEIIHFDIQSEMDLISLGTMVRRGSFPLPVSVELSKELTYQYDSLAEDLYRIHKWVINPSIFFQESEESWDDLLDFVTRFAKDKRCIEWSIDPKDIQLVEKVVRESQKRKIQNLIFSVKNGDLLTIRKLAFHLSESDYPITLVTKSDNKEKLLYDSSIQVGGSLLDGIGDVVRLSFGDGEPDESLVLSFDILQATRLRLTKTEYISCPSCGRTMFDLQSTTAMIKKMTGHLKGVKIAVMGCIVNGPGEMADADFGYVGAGIGKVHLYKGKEIVKKGVSEVEAADQLIELIRENGMWSDPE</sequence>
<keyword evidence="4 8" id="KW-0408">Iron</keyword>
<dbReference type="UniPathway" id="UPA00056">
    <property type="reaction ID" value="UER00096"/>
</dbReference>
<keyword evidence="12" id="KW-1185">Reference proteome</keyword>
<comment type="caution">
    <text evidence="11">The sequence shown here is derived from an EMBL/GenBank/DDBJ whole genome shotgun (WGS) entry which is preliminary data.</text>
</comment>
<evidence type="ECO:0000256" key="3">
    <source>
        <dbReference type="ARBA" id="ARBA00023002"/>
    </source>
</evidence>
<evidence type="ECO:0000259" key="10">
    <source>
        <dbReference type="Pfam" id="PF26540"/>
    </source>
</evidence>
<dbReference type="GO" id="GO:0016114">
    <property type="term" value="P:terpenoid biosynthetic process"/>
    <property type="evidence" value="ECO:0007669"/>
    <property type="project" value="InterPro"/>
</dbReference>
<evidence type="ECO:0000313" key="11">
    <source>
        <dbReference type="EMBL" id="TGK87091.1"/>
    </source>
</evidence>
<dbReference type="Gene3D" id="3.20.20.20">
    <property type="entry name" value="Dihydropteroate synthase-like"/>
    <property type="match status" value="2"/>
</dbReference>
<dbReference type="InterPro" id="IPR017178">
    <property type="entry name" value="IspG_atypical"/>
</dbReference>
<protein>
    <recommendedName>
        <fullName evidence="8">4-hydroxy-3-methylbut-2-en-1-yl diphosphate synthase (flavodoxin)</fullName>
        <ecNumber evidence="8">1.17.7.3</ecNumber>
    </recommendedName>
    <alternativeName>
        <fullName evidence="8">1-hydroxy-2-methyl-2-(E)-butenyl 4-diphosphate synthase</fullName>
    </alternativeName>
</protein>
<dbReference type="EC" id="1.17.7.3" evidence="8"/>
<dbReference type="Pfam" id="PF26540">
    <property type="entry name" value="GcpE_C"/>
    <property type="match status" value="1"/>
</dbReference>
<evidence type="ECO:0000256" key="8">
    <source>
        <dbReference type="HAMAP-Rule" id="MF_00159"/>
    </source>
</evidence>
<comment type="cofactor">
    <cofactor evidence="8">
        <name>[4Fe-4S] cluster</name>
        <dbReference type="ChEBI" id="CHEBI:49883"/>
    </cofactor>
    <text evidence="8">Binds 1 [4Fe-4S] cluster.</text>
</comment>
<comment type="function">
    <text evidence="8">Converts 2C-methyl-D-erythritol 2,4-cyclodiphosphate (ME-2,4cPP) into 1-hydroxy-2-methyl-2-(E)-butenyl 4-diphosphate.</text>
</comment>